<proteinExistence type="predicted"/>
<reference evidence="3" key="1">
    <citation type="submission" date="2019-11" db="EMBL/GenBank/DDBJ databases">
        <title>Isolation and characterization of a novel species in the genus Sulfuriferula.</title>
        <authorList>
            <person name="Mochizuki J."/>
            <person name="Kojima H."/>
            <person name="Fukui M."/>
        </authorList>
    </citation>
    <scope>NUCLEOTIDE SEQUENCE [LARGE SCALE GENOMIC DNA]</scope>
    <source>
        <strain evidence="3">SGTM</strain>
    </source>
</reference>
<dbReference type="KEGG" id="sniv:SFSGTM_20290"/>
<evidence type="ECO:0000313" key="3">
    <source>
        <dbReference type="Proteomes" id="UP000463939"/>
    </source>
</evidence>
<accession>A0A809RR33</accession>
<evidence type="ECO:0000256" key="1">
    <source>
        <dbReference type="SAM" id="MobiDB-lite"/>
    </source>
</evidence>
<dbReference type="RefSeq" id="WP_162085117.1">
    <property type="nucleotide sequence ID" value="NZ_AP021881.1"/>
</dbReference>
<protein>
    <submittedName>
        <fullName evidence="2">Uncharacterized protein</fullName>
    </submittedName>
</protein>
<feature type="region of interest" description="Disordered" evidence="1">
    <location>
        <begin position="87"/>
        <end position="109"/>
    </location>
</feature>
<sequence>MQILNQDVQINEVLAQPISLPEDPQKERIVLWKVFRSKDAALEYAHHILLEPTQRIVGGYWTDSAGGFFWLGVEVEDLEKWGNTQAIQLTDPFDSNDPVGQGRGPGSDE</sequence>
<keyword evidence="3" id="KW-1185">Reference proteome</keyword>
<dbReference type="EMBL" id="AP021881">
    <property type="protein sequence ID" value="BBP01321.1"/>
    <property type="molecule type" value="Genomic_DNA"/>
</dbReference>
<name>A0A809RR33_9PROT</name>
<dbReference type="AlphaFoldDB" id="A0A809RR33"/>
<evidence type="ECO:0000313" key="2">
    <source>
        <dbReference type="EMBL" id="BBP01321.1"/>
    </source>
</evidence>
<organism evidence="2 3">
    <name type="scientific">Sulfuriferula nivalis</name>
    <dbReference type="NCBI Taxonomy" id="2675298"/>
    <lineage>
        <taxon>Bacteria</taxon>
        <taxon>Pseudomonadati</taxon>
        <taxon>Pseudomonadota</taxon>
        <taxon>Betaproteobacteria</taxon>
        <taxon>Nitrosomonadales</taxon>
        <taxon>Sulfuricellaceae</taxon>
        <taxon>Sulfuriferula</taxon>
    </lineage>
</organism>
<dbReference type="Proteomes" id="UP000463939">
    <property type="component" value="Chromosome"/>
</dbReference>
<gene>
    <name evidence="2" type="ORF">SFSGTM_20290</name>
</gene>